<dbReference type="GO" id="GO:0005524">
    <property type="term" value="F:ATP binding"/>
    <property type="evidence" value="ECO:0007669"/>
    <property type="project" value="UniProtKB-KW"/>
</dbReference>
<protein>
    <recommendedName>
        <fullName evidence="4">Protein kinase domain-containing protein</fullName>
    </recommendedName>
</protein>
<evidence type="ECO:0000259" key="4">
    <source>
        <dbReference type="PROSITE" id="PS50011"/>
    </source>
</evidence>
<feature type="domain" description="Protein kinase" evidence="4">
    <location>
        <begin position="3"/>
        <end position="308"/>
    </location>
</feature>
<dbReference type="EMBL" id="BOPL01000004">
    <property type="protein sequence ID" value="GIK02312.1"/>
    <property type="molecule type" value="Genomic_DNA"/>
</dbReference>
<evidence type="ECO:0000256" key="1">
    <source>
        <dbReference type="ARBA" id="ARBA00008874"/>
    </source>
</evidence>
<organism evidence="5 6">
    <name type="scientific">Aspergillus viridinutans</name>
    <dbReference type="NCBI Taxonomy" id="75553"/>
    <lineage>
        <taxon>Eukaryota</taxon>
        <taxon>Fungi</taxon>
        <taxon>Dikarya</taxon>
        <taxon>Ascomycota</taxon>
        <taxon>Pezizomycotina</taxon>
        <taxon>Eurotiomycetes</taxon>
        <taxon>Eurotiomycetidae</taxon>
        <taxon>Eurotiales</taxon>
        <taxon>Aspergillaceae</taxon>
        <taxon>Aspergillus</taxon>
        <taxon>Aspergillus subgen. Fumigati</taxon>
    </lineage>
</organism>
<dbReference type="InterPro" id="IPR051931">
    <property type="entry name" value="PAK3-like"/>
</dbReference>
<dbReference type="SUPFAM" id="SSF56112">
    <property type="entry name" value="Protein kinase-like (PK-like)"/>
    <property type="match status" value="1"/>
</dbReference>
<dbReference type="PANTHER" id="PTHR45832">
    <property type="entry name" value="SERINE/THREONINE-PROTEIN KINASE SAMKA-RELATED-RELATED"/>
    <property type="match status" value="1"/>
</dbReference>
<dbReference type="OrthoDB" id="5979581at2759"/>
<dbReference type="InterPro" id="IPR000719">
    <property type="entry name" value="Prot_kinase_dom"/>
</dbReference>
<dbReference type="PROSITE" id="PS50011">
    <property type="entry name" value="PROTEIN_KINASE_DOM"/>
    <property type="match status" value="1"/>
</dbReference>
<dbReference type="GeneID" id="66934343"/>
<dbReference type="GO" id="GO:0004672">
    <property type="term" value="F:protein kinase activity"/>
    <property type="evidence" value="ECO:0007669"/>
    <property type="project" value="InterPro"/>
</dbReference>
<dbReference type="Gene3D" id="1.10.510.10">
    <property type="entry name" value="Transferase(Phosphotransferase) domain 1"/>
    <property type="match status" value="1"/>
</dbReference>
<dbReference type="Pfam" id="PF00069">
    <property type="entry name" value="Pkinase"/>
    <property type="match status" value="1"/>
</dbReference>
<comment type="similarity">
    <text evidence="1">Belongs to the protein kinase superfamily. STE Ser/Thr protein kinase family. STE20 subfamily.</text>
</comment>
<dbReference type="PROSITE" id="PS00108">
    <property type="entry name" value="PROTEIN_KINASE_ST"/>
    <property type="match status" value="1"/>
</dbReference>
<proteinExistence type="inferred from homology"/>
<dbReference type="InterPro" id="IPR011009">
    <property type="entry name" value="Kinase-like_dom_sf"/>
</dbReference>
<dbReference type="SMART" id="SM00220">
    <property type="entry name" value="S_TKc"/>
    <property type="match status" value="1"/>
</dbReference>
<evidence type="ECO:0000313" key="6">
    <source>
        <dbReference type="Proteomes" id="UP000710440"/>
    </source>
</evidence>
<dbReference type="Proteomes" id="UP000710440">
    <property type="component" value="Unassembled WGS sequence"/>
</dbReference>
<evidence type="ECO:0000256" key="3">
    <source>
        <dbReference type="ARBA" id="ARBA00022840"/>
    </source>
</evidence>
<dbReference type="RefSeq" id="XP_043125498.1">
    <property type="nucleotide sequence ID" value="XM_043269563.1"/>
</dbReference>
<dbReference type="PANTHER" id="PTHR45832:SF22">
    <property type="entry name" value="SERINE_THREONINE-PROTEIN KINASE SAMKA-RELATED"/>
    <property type="match status" value="1"/>
</dbReference>
<evidence type="ECO:0000313" key="5">
    <source>
        <dbReference type="EMBL" id="GIK02312.1"/>
    </source>
</evidence>
<reference evidence="5 6" key="1">
    <citation type="submission" date="2021-02" db="EMBL/GenBank/DDBJ databases">
        <title>Pan-genome distribution and transcriptional activeness of fungal secondary metabolism genes in Aspergillus section Fumigati.</title>
        <authorList>
            <person name="Takahashi H."/>
            <person name="Umemura M."/>
            <person name="Ninomiya A."/>
            <person name="Kusuya Y."/>
            <person name="Urayama S."/>
            <person name="Shimizu M."/>
            <person name="Watanabe A."/>
            <person name="Kamei K."/>
            <person name="Yaguchi T."/>
            <person name="Hagiwara D."/>
        </authorList>
    </citation>
    <scope>NUCLEOTIDE SEQUENCE [LARGE SCALE GENOMIC DNA]</scope>
    <source>
        <strain evidence="5 6">IFM 47045</strain>
    </source>
</reference>
<accession>A0A9P3BYY8</accession>
<comment type="caution">
    <text evidence="5">The sequence shown here is derived from an EMBL/GenBank/DDBJ whole genome shotgun (WGS) entry which is preliminary data.</text>
</comment>
<evidence type="ECO:0000256" key="2">
    <source>
        <dbReference type="ARBA" id="ARBA00022741"/>
    </source>
</evidence>
<gene>
    <name evidence="5" type="ORF">Aspvir_006361</name>
</gene>
<sequence length="314" mass="36084">MSLLRQGQVLRGNLGKYVITKQIQETVWFAENQTKAKVIAKGVYGHPRVTNERDVLKRFQGRTPYLRPLTDEIQEPSEPPIIVLRYLEDHLLSSSIKKQLSRKELKHVARCILEALNVLHEDGYVHTDVKPDNIFVNYREGDNRFSDVQLGDLGGACSTNSAIAKEGTPIGAPMWSSPEVIMETPWNTATDIWSFGAVLISLIYGGNFNLFRPRTVPYGHEEYNLEVLKQQFRYFGPFPPKYEEIAGPETVTAILYLMQEIPQSQTTPFQRTTEREVCQKDKAFIGKIMMMDWRDRPTAKDLLQDEWFQEDGEE</sequence>
<dbReference type="InterPro" id="IPR008271">
    <property type="entry name" value="Ser/Thr_kinase_AS"/>
</dbReference>
<keyword evidence="3" id="KW-0067">ATP-binding</keyword>
<keyword evidence="2" id="KW-0547">Nucleotide-binding</keyword>
<dbReference type="AlphaFoldDB" id="A0A9P3BYY8"/>
<name>A0A9P3BYY8_ASPVI</name>
<keyword evidence="6" id="KW-1185">Reference proteome</keyword>